<dbReference type="Gene3D" id="2.10.25.10">
    <property type="entry name" value="Laminin"/>
    <property type="match status" value="6"/>
</dbReference>
<feature type="disulfide bond" evidence="7">
    <location>
        <begin position="391"/>
        <end position="400"/>
    </location>
</feature>
<feature type="disulfide bond" evidence="7">
    <location>
        <begin position="221"/>
        <end position="238"/>
    </location>
</feature>
<dbReference type="InterPro" id="IPR000742">
    <property type="entry name" value="EGF"/>
</dbReference>
<dbReference type="GO" id="GO:0045197">
    <property type="term" value="P:establishment or maintenance of epithelial cell apical/basal polarity"/>
    <property type="evidence" value="ECO:0007669"/>
    <property type="project" value="TreeGrafter"/>
</dbReference>
<dbReference type="PROSITE" id="PS50026">
    <property type="entry name" value="EGF_3"/>
    <property type="match status" value="6"/>
</dbReference>
<feature type="disulfide bond" evidence="7">
    <location>
        <begin position="315"/>
        <end position="324"/>
    </location>
</feature>
<dbReference type="PROSITE" id="PS01186">
    <property type="entry name" value="EGF_2"/>
    <property type="match status" value="4"/>
</dbReference>
<dbReference type="GO" id="GO:0005886">
    <property type="term" value="C:plasma membrane"/>
    <property type="evidence" value="ECO:0007669"/>
    <property type="project" value="TreeGrafter"/>
</dbReference>
<evidence type="ECO:0000313" key="11">
    <source>
        <dbReference type="Proteomes" id="UP000007879"/>
    </source>
</evidence>
<feature type="domain" description="EGF-like" evidence="9">
    <location>
        <begin position="327"/>
        <end position="363"/>
    </location>
</feature>
<name>A0A1X7V328_AMPQE</name>
<dbReference type="GO" id="GO:0005509">
    <property type="term" value="F:calcium ion binding"/>
    <property type="evidence" value="ECO:0007669"/>
    <property type="project" value="InterPro"/>
</dbReference>
<feature type="disulfide bond" evidence="7">
    <location>
        <begin position="277"/>
        <end position="286"/>
    </location>
</feature>
<dbReference type="CDD" id="cd00054">
    <property type="entry name" value="EGF_CA"/>
    <property type="match status" value="5"/>
</dbReference>
<dbReference type="SMART" id="SM00179">
    <property type="entry name" value="EGF_CA"/>
    <property type="match status" value="6"/>
</dbReference>
<evidence type="ECO:0000259" key="9">
    <source>
        <dbReference type="PROSITE" id="PS50026"/>
    </source>
</evidence>
<dbReference type="InterPro" id="IPR001368">
    <property type="entry name" value="TNFR/NGFR_Cys_rich_reg"/>
</dbReference>
<feature type="domain" description="EGF-like" evidence="9">
    <location>
        <begin position="403"/>
        <end position="439"/>
    </location>
</feature>
<dbReference type="Proteomes" id="UP000007879">
    <property type="component" value="Unassembled WGS sequence"/>
</dbReference>
<evidence type="ECO:0000313" key="10">
    <source>
        <dbReference type="EnsemblMetazoa" id="Aqu2.1.33962_001"/>
    </source>
</evidence>
<comment type="similarity">
    <text evidence="1">Belongs to the CRELD family.</text>
</comment>
<dbReference type="InterPro" id="IPR001881">
    <property type="entry name" value="EGF-like_Ca-bd_dom"/>
</dbReference>
<keyword evidence="6" id="KW-0325">Glycoprotein</keyword>
<organism evidence="10">
    <name type="scientific">Amphimedon queenslandica</name>
    <name type="common">Sponge</name>
    <dbReference type="NCBI Taxonomy" id="400682"/>
    <lineage>
        <taxon>Eukaryota</taxon>
        <taxon>Metazoa</taxon>
        <taxon>Porifera</taxon>
        <taxon>Demospongiae</taxon>
        <taxon>Heteroscleromorpha</taxon>
        <taxon>Haplosclerida</taxon>
        <taxon>Niphatidae</taxon>
        <taxon>Amphimedon</taxon>
    </lineage>
</organism>
<evidence type="ECO:0000256" key="1">
    <source>
        <dbReference type="ARBA" id="ARBA00005897"/>
    </source>
</evidence>
<dbReference type="PANTHER" id="PTHR24049:SF22">
    <property type="entry name" value="DROSOPHILA CRUMBS HOMOLOG"/>
    <property type="match status" value="1"/>
</dbReference>
<proteinExistence type="inferred from homology"/>
<dbReference type="GO" id="GO:0051241">
    <property type="term" value="P:negative regulation of multicellular organismal process"/>
    <property type="evidence" value="ECO:0007669"/>
    <property type="project" value="UniProtKB-ARBA"/>
</dbReference>
<dbReference type="EnsemblMetazoa" id="XM_019995517.1">
    <property type="protein sequence ID" value="XP_019851076.1"/>
    <property type="gene ID" value="LOC109581420"/>
</dbReference>
<dbReference type="GO" id="GO:0032991">
    <property type="term" value="C:protein-containing complex"/>
    <property type="evidence" value="ECO:0007669"/>
    <property type="project" value="TreeGrafter"/>
</dbReference>
<keyword evidence="11" id="KW-1185">Reference proteome</keyword>
<dbReference type="SUPFAM" id="SSF57196">
    <property type="entry name" value="EGF/Laminin"/>
    <property type="match status" value="3"/>
</dbReference>
<dbReference type="GO" id="GO:0051240">
    <property type="term" value="P:positive regulation of multicellular organismal process"/>
    <property type="evidence" value="ECO:0007669"/>
    <property type="project" value="UniProtKB-ARBA"/>
</dbReference>
<dbReference type="SUPFAM" id="SSF57184">
    <property type="entry name" value="Growth factor receptor domain"/>
    <property type="match status" value="1"/>
</dbReference>
<protein>
    <recommendedName>
        <fullName evidence="9">EGF-like domain-containing protein</fullName>
    </recommendedName>
</protein>
<dbReference type="GO" id="GO:0003008">
    <property type="term" value="P:system process"/>
    <property type="evidence" value="ECO:0007669"/>
    <property type="project" value="UniProtKB-ARBA"/>
</dbReference>
<evidence type="ECO:0000256" key="7">
    <source>
        <dbReference type="PROSITE-ProRule" id="PRU00076"/>
    </source>
</evidence>
<dbReference type="EnsemblMetazoa" id="Aqu2.1.33962_001">
    <property type="protein sequence ID" value="Aqu2.1.33962_001"/>
    <property type="gene ID" value="Aqu2.1.33962"/>
</dbReference>
<feature type="disulfide bond" evidence="7">
    <location>
        <begin position="353"/>
        <end position="362"/>
    </location>
</feature>
<accession>A0A1X7V328</accession>
<dbReference type="InterPro" id="IPR000152">
    <property type="entry name" value="EGF-type_Asp/Asn_hydroxyl_site"/>
</dbReference>
<evidence type="ECO:0000256" key="8">
    <source>
        <dbReference type="SAM" id="SignalP"/>
    </source>
</evidence>
<dbReference type="Pfam" id="PF00008">
    <property type="entry name" value="EGF"/>
    <property type="match status" value="5"/>
</dbReference>
<dbReference type="AlphaFoldDB" id="A0A1X7V328"/>
<dbReference type="InParanoid" id="A0A1X7V328"/>
<dbReference type="PROSITE" id="PS01187">
    <property type="entry name" value="EGF_CA"/>
    <property type="match status" value="2"/>
</dbReference>
<dbReference type="FunFam" id="2.10.25.10:FF:000321">
    <property type="entry name" value="Protein delta homolog 1"/>
    <property type="match status" value="1"/>
</dbReference>
<keyword evidence="2 7" id="KW-0245">EGF-like domain</keyword>
<feature type="domain" description="EGF-like" evidence="9">
    <location>
        <begin position="289"/>
        <end position="325"/>
    </location>
</feature>
<dbReference type="SMART" id="SM00181">
    <property type="entry name" value="EGF"/>
    <property type="match status" value="8"/>
</dbReference>
<reference evidence="11" key="1">
    <citation type="journal article" date="2010" name="Nature">
        <title>The Amphimedon queenslandica genome and the evolution of animal complexity.</title>
        <authorList>
            <person name="Srivastava M."/>
            <person name="Simakov O."/>
            <person name="Chapman J."/>
            <person name="Fahey B."/>
            <person name="Gauthier M.E."/>
            <person name="Mitros T."/>
            <person name="Richards G.S."/>
            <person name="Conaco C."/>
            <person name="Dacre M."/>
            <person name="Hellsten U."/>
            <person name="Larroux C."/>
            <person name="Putnam N.H."/>
            <person name="Stanke M."/>
            <person name="Adamska M."/>
            <person name="Darling A."/>
            <person name="Degnan S.M."/>
            <person name="Oakley T.H."/>
            <person name="Plachetzki D.C."/>
            <person name="Zhai Y."/>
            <person name="Adamski M."/>
            <person name="Calcino A."/>
            <person name="Cummins S.F."/>
            <person name="Goodstein D.M."/>
            <person name="Harris C."/>
            <person name="Jackson D.J."/>
            <person name="Leys S.P."/>
            <person name="Shu S."/>
            <person name="Woodcroft B.J."/>
            <person name="Vervoort M."/>
            <person name="Kosik K.S."/>
            <person name="Manning G."/>
            <person name="Degnan B.M."/>
            <person name="Rokhsar D.S."/>
        </authorList>
    </citation>
    <scope>NUCLEOTIDE SEQUENCE [LARGE SCALE GENOMIC DNA]</scope>
</reference>
<dbReference type="GO" id="GO:0007157">
    <property type="term" value="P:heterophilic cell-cell adhesion via plasma membrane cell adhesion molecules"/>
    <property type="evidence" value="ECO:0007669"/>
    <property type="project" value="TreeGrafter"/>
</dbReference>
<dbReference type="SMART" id="SM00261">
    <property type="entry name" value="FU"/>
    <property type="match status" value="2"/>
</dbReference>
<dbReference type="STRING" id="400682.A0A1X7V328"/>
<evidence type="ECO:0000256" key="5">
    <source>
        <dbReference type="ARBA" id="ARBA00023157"/>
    </source>
</evidence>
<dbReference type="InterPro" id="IPR018097">
    <property type="entry name" value="EGF_Ca-bd_CS"/>
</dbReference>
<feature type="chain" id="PRO_5012959755" description="EGF-like domain-containing protein" evidence="8">
    <location>
        <begin position="20"/>
        <end position="636"/>
    </location>
</feature>
<evidence type="ECO:0000256" key="2">
    <source>
        <dbReference type="ARBA" id="ARBA00022536"/>
    </source>
</evidence>
<dbReference type="PANTHER" id="PTHR24049">
    <property type="entry name" value="CRUMBS FAMILY MEMBER"/>
    <property type="match status" value="1"/>
</dbReference>
<feature type="domain" description="EGF-like" evidence="9">
    <location>
        <begin position="365"/>
        <end position="401"/>
    </location>
</feature>
<evidence type="ECO:0000256" key="4">
    <source>
        <dbReference type="ARBA" id="ARBA00022737"/>
    </source>
</evidence>
<dbReference type="KEGG" id="aqu:109581420"/>
<dbReference type="PROSITE" id="PS00010">
    <property type="entry name" value="ASX_HYDROXYL"/>
    <property type="match status" value="5"/>
</dbReference>
<dbReference type="PROSITE" id="PS00652">
    <property type="entry name" value="TNFR_NGFR_1"/>
    <property type="match status" value="1"/>
</dbReference>
<dbReference type="InterPro" id="IPR009030">
    <property type="entry name" value="Growth_fac_rcpt_cys_sf"/>
</dbReference>
<dbReference type="InterPro" id="IPR051022">
    <property type="entry name" value="Notch_Cell-Fate_Det"/>
</dbReference>
<keyword evidence="5 7" id="KW-1015">Disulfide bond</keyword>
<gene>
    <name evidence="10" type="primary">109581420</name>
</gene>
<reference evidence="10" key="2">
    <citation type="submission" date="2017-05" db="UniProtKB">
        <authorList>
            <consortium name="EnsemblMetazoa"/>
        </authorList>
    </citation>
    <scope>IDENTIFICATION</scope>
</reference>
<evidence type="ECO:0000256" key="6">
    <source>
        <dbReference type="ARBA" id="ARBA00023180"/>
    </source>
</evidence>
<keyword evidence="4" id="KW-0677">Repeat</keyword>
<feature type="domain" description="EGF-like" evidence="9">
    <location>
        <begin position="211"/>
        <end position="248"/>
    </location>
</feature>
<evidence type="ECO:0000256" key="3">
    <source>
        <dbReference type="ARBA" id="ARBA00022729"/>
    </source>
</evidence>
<feature type="disulfide bond" evidence="7">
    <location>
        <begin position="429"/>
        <end position="438"/>
    </location>
</feature>
<feature type="domain" description="EGF-like" evidence="9">
    <location>
        <begin position="251"/>
        <end position="287"/>
    </location>
</feature>
<comment type="caution">
    <text evidence="7">Lacks conserved residue(s) required for the propagation of feature annotation.</text>
</comment>
<dbReference type="FunFam" id="2.10.25.10:FF:000004">
    <property type="entry name" value="Neurogenic locus notch 1"/>
    <property type="match status" value="1"/>
</dbReference>
<dbReference type="FunFam" id="2.10.25.10:FF:000143">
    <property type="entry name" value="Protein crumbs 1"/>
    <property type="match status" value="2"/>
</dbReference>
<dbReference type="InterPro" id="IPR006212">
    <property type="entry name" value="Furin_repeat"/>
</dbReference>
<sequence length="636" mass="69622">MIRIIILLFIAGCISFSTAQDCPLPTIAEIETVLPPLLIIADGNQMYSPNVTEGSVQYVCLAQGSMIDTYEAIALIANFTRNPGETERTRIFDMECMSGTWTGRTGSLDPPPASVVGVPPRTDCYRCREGFGGDTRCRSCDSACNSGLMRCTGPDATDCCLVFSKDGECALDCTSSGPNYYAEETTNFTCTCNLTCPDGYTVNSNCTGCDFNSTCDRDSPCMNGGECIQYSPPDNYTCDCTGTGYQGDNCTVSPCDSNPCENGATCMDQVADYTCNCMEGYTGKNCSIDIDDCDSNPCENGATCMDQVADYTCNCMEGYTGKNCSIDIDDCDSNPCENGATCNDEVAGYTCNCMEGYTGKNCSIDIDDCDSNPCENGATCNDEVAGYTCDCIDGFTGANCSVNINDCSPNPCKNGGTCIDGVAGYSCECQGSWVGDNCTMCSLESCLVCSSAPDQCSTCIVGYLLRDNICIRDDCISDCNNENNEYQFRLCQFYCSLKRWRQVALNHGLNVPAIKERNKELLFEEQWKEALQEQRKLQYFWLQEAQKRGLAVTEQMTSNTDDLQGDWYESISDGIGYQQNWQNDARSLRPSATVGDFNNIDTNQPSGGADADELSATYNEYMRNWHEDLMFYEEEF</sequence>
<dbReference type="OrthoDB" id="430340at2759"/>
<feature type="signal peptide" evidence="8">
    <location>
        <begin position="1"/>
        <end position="19"/>
    </location>
</feature>
<dbReference type="PRINTS" id="PR00010">
    <property type="entry name" value="EGFBLOOD"/>
</dbReference>
<keyword evidence="3 8" id="KW-0732">Signal</keyword>
<dbReference type="FunFam" id="2.10.25.10:FF:000122">
    <property type="entry name" value="Protein crumbs homolog 2"/>
    <property type="match status" value="1"/>
</dbReference>
<dbReference type="PROSITE" id="PS00022">
    <property type="entry name" value="EGF_1"/>
    <property type="match status" value="5"/>
</dbReference>